<dbReference type="Proteomes" id="UP001172673">
    <property type="component" value="Unassembled WGS sequence"/>
</dbReference>
<feature type="transmembrane region" description="Helical" evidence="6">
    <location>
        <begin position="172"/>
        <end position="190"/>
    </location>
</feature>
<accession>A0AA39CIX6</accession>
<evidence type="ECO:0000256" key="6">
    <source>
        <dbReference type="SAM" id="Phobius"/>
    </source>
</evidence>
<dbReference type="InterPro" id="IPR005828">
    <property type="entry name" value="MFS_sugar_transport-like"/>
</dbReference>
<dbReference type="AlphaFoldDB" id="A0AA39CIX6"/>
<feature type="transmembrane region" description="Helical" evidence="6">
    <location>
        <begin position="31"/>
        <end position="52"/>
    </location>
</feature>
<feature type="transmembrane region" description="Helical" evidence="6">
    <location>
        <begin position="109"/>
        <end position="128"/>
    </location>
</feature>
<reference evidence="7" key="1">
    <citation type="submission" date="2022-10" db="EMBL/GenBank/DDBJ databases">
        <title>Culturing micro-colonial fungi from biological soil crusts in the Mojave desert and describing Neophaeococcomyces mojavensis, and introducing the new genera and species Taxawa tesnikishii.</title>
        <authorList>
            <person name="Kurbessoian T."/>
            <person name="Stajich J.E."/>
        </authorList>
    </citation>
    <scope>NUCLEOTIDE SEQUENCE</scope>
    <source>
        <strain evidence="7">TK_41</strain>
    </source>
</reference>
<comment type="subcellular location">
    <subcellularLocation>
        <location evidence="1">Membrane</location>
        <topology evidence="1">Multi-pass membrane protein</topology>
    </subcellularLocation>
</comment>
<dbReference type="PANTHER" id="PTHR23508:SF10">
    <property type="entry name" value="CARBOXYLIC ACID TRANSPORTER PROTEIN HOMOLOG"/>
    <property type="match status" value="1"/>
</dbReference>
<comment type="caution">
    <text evidence="7">The sequence shown here is derived from an EMBL/GenBank/DDBJ whole genome shotgun (WGS) entry which is preliminary data.</text>
</comment>
<feature type="transmembrane region" description="Helical" evidence="6">
    <location>
        <begin position="143"/>
        <end position="165"/>
    </location>
</feature>
<dbReference type="GO" id="GO:0015355">
    <property type="term" value="F:secondary active monocarboxylate transmembrane transporter activity"/>
    <property type="evidence" value="ECO:0007669"/>
    <property type="project" value="TreeGrafter"/>
</dbReference>
<dbReference type="GO" id="GO:0035879">
    <property type="term" value="P:plasma membrane lactate transport"/>
    <property type="evidence" value="ECO:0007669"/>
    <property type="project" value="TreeGrafter"/>
</dbReference>
<dbReference type="Pfam" id="PF00083">
    <property type="entry name" value="Sugar_tr"/>
    <property type="match status" value="2"/>
</dbReference>
<dbReference type="PANTHER" id="PTHR23508">
    <property type="entry name" value="CARBOXYLIC ACID TRANSPORTER PROTEIN HOMOLOG"/>
    <property type="match status" value="1"/>
</dbReference>
<proteinExistence type="predicted"/>
<evidence type="ECO:0008006" key="9">
    <source>
        <dbReference type="Google" id="ProtNLM"/>
    </source>
</evidence>
<keyword evidence="8" id="KW-1185">Reference proteome</keyword>
<sequence length="343" mass="36858">MGGIYGPAAAIAMENMPVSARGLFSGIFQNGYAMGYVLAAMGYVLAAMVTIVGMPDTTHGYRVVFYAGAGFTAVVAVIIMCVPESAIFSKQPDEDIDGMATGMNPRKRISLFGVMPILPLANTGRYIFPSYLKVQKGFTPRQASLAAILGQCGAIIGGPTAGYYSQFFGRRLTSIVCIIVSWAFIPLFTLPNGHGAIMAGTFFLLTFINGSWGVMPILLNEYSPPQFRAVFSGTVYQLGNMFAAPAAQSQTAVASTWIRDGKQLQPGDDNFMCILFAAAIVVCACGPERLGSHFEVIKRAGAIENIHKEEKELGLRNSMDEEPEIGDDLKQRATTVEQVDTVK</sequence>
<feature type="region of interest" description="Disordered" evidence="5">
    <location>
        <begin position="314"/>
        <end position="343"/>
    </location>
</feature>
<evidence type="ECO:0000313" key="8">
    <source>
        <dbReference type="Proteomes" id="UP001172673"/>
    </source>
</evidence>
<dbReference type="Gene3D" id="1.20.1250.20">
    <property type="entry name" value="MFS general substrate transporter like domains"/>
    <property type="match status" value="2"/>
</dbReference>
<keyword evidence="2 6" id="KW-0812">Transmembrane</keyword>
<feature type="transmembrane region" description="Helical" evidence="6">
    <location>
        <begin position="196"/>
        <end position="219"/>
    </location>
</feature>
<evidence type="ECO:0000256" key="3">
    <source>
        <dbReference type="ARBA" id="ARBA00022989"/>
    </source>
</evidence>
<keyword evidence="4 6" id="KW-0472">Membrane</keyword>
<evidence type="ECO:0000256" key="1">
    <source>
        <dbReference type="ARBA" id="ARBA00004141"/>
    </source>
</evidence>
<protein>
    <recommendedName>
        <fullName evidence="9">Major facilitator superfamily (MFS) profile domain-containing protein</fullName>
    </recommendedName>
</protein>
<dbReference type="SUPFAM" id="SSF103473">
    <property type="entry name" value="MFS general substrate transporter"/>
    <property type="match status" value="1"/>
</dbReference>
<gene>
    <name evidence="7" type="ORF">H2200_006243</name>
</gene>
<evidence type="ECO:0000313" key="7">
    <source>
        <dbReference type="EMBL" id="KAJ9609914.1"/>
    </source>
</evidence>
<dbReference type="InterPro" id="IPR036259">
    <property type="entry name" value="MFS_trans_sf"/>
</dbReference>
<evidence type="ECO:0000256" key="4">
    <source>
        <dbReference type="ARBA" id="ARBA00023136"/>
    </source>
</evidence>
<dbReference type="EMBL" id="JAPDRK010000008">
    <property type="protein sequence ID" value="KAJ9609914.1"/>
    <property type="molecule type" value="Genomic_DNA"/>
</dbReference>
<feature type="compositionally biased region" description="Polar residues" evidence="5">
    <location>
        <begin position="332"/>
        <end position="343"/>
    </location>
</feature>
<keyword evidence="3 6" id="KW-1133">Transmembrane helix</keyword>
<feature type="transmembrane region" description="Helical" evidence="6">
    <location>
        <begin position="64"/>
        <end position="88"/>
    </location>
</feature>
<name>A0AA39CIX6_9EURO</name>
<dbReference type="GO" id="GO:0005886">
    <property type="term" value="C:plasma membrane"/>
    <property type="evidence" value="ECO:0007669"/>
    <property type="project" value="TreeGrafter"/>
</dbReference>
<organism evidence="7 8">
    <name type="scientific">Cladophialophora chaetospira</name>
    <dbReference type="NCBI Taxonomy" id="386627"/>
    <lineage>
        <taxon>Eukaryota</taxon>
        <taxon>Fungi</taxon>
        <taxon>Dikarya</taxon>
        <taxon>Ascomycota</taxon>
        <taxon>Pezizomycotina</taxon>
        <taxon>Eurotiomycetes</taxon>
        <taxon>Chaetothyriomycetidae</taxon>
        <taxon>Chaetothyriales</taxon>
        <taxon>Herpotrichiellaceae</taxon>
        <taxon>Cladophialophora</taxon>
    </lineage>
</organism>
<evidence type="ECO:0000256" key="5">
    <source>
        <dbReference type="SAM" id="MobiDB-lite"/>
    </source>
</evidence>
<evidence type="ECO:0000256" key="2">
    <source>
        <dbReference type="ARBA" id="ARBA00022692"/>
    </source>
</evidence>